<dbReference type="VEuPathDB" id="CryptoDB:GNI_164510"/>
<dbReference type="CDD" id="cd00077">
    <property type="entry name" value="HDc"/>
    <property type="match status" value="1"/>
</dbReference>
<dbReference type="RefSeq" id="XP_011133156.1">
    <property type="nucleotide sequence ID" value="XM_011134854.1"/>
</dbReference>
<proteinExistence type="predicted"/>
<evidence type="ECO:0000313" key="3">
    <source>
        <dbReference type="Proteomes" id="UP000019763"/>
    </source>
</evidence>
<organism evidence="2 3">
    <name type="scientific">Gregarina niphandrodes</name>
    <name type="common">Septate eugregarine</name>
    <dbReference type="NCBI Taxonomy" id="110365"/>
    <lineage>
        <taxon>Eukaryota</taxon>
        <taxon>Sar</taxon>
        <taxon>Alveolata</taxon>
        <taxon>Apicomplexa</taxon>
        <taxon>Conoidasida</taxon>
        <taxon>Gregarinasina</taxon>
        <taxon>Eugregarinorida</taxon>
        <taxon>Gregarinidae</taxon>
        <taxon>Gregarina</taxon>
    </lineage>
</organism>
<dbReference type="GO" id="GO:0006203">
    <property type="term" value="P:dGTP catabolic process"/>
    <property type="evidence" value="ECO:0007669"/>
    <property type="project" value="TreeGrafter"/>
</dbReference>
<dbReference type="SMART" id="SM00471">
    <property type="entry name" value="HDc"/>
    <property type="match status" value="1"/>
</dbReference>
<sequence>MAEIHLRRNRTNACNSVNEHMTPASDLQRALSQGNRGDLYDRLSTFGVTTFARLEGALASPYELVHFSPNTVSYLRDLMQTRQRVCKRFRSVADPVYDTITFANDIWEAVIDTKPFQRLRGLKQVGVASYVYPSAVHTRFEHCLGVGHLAGEWFSKLHNSCYPRQSANAFEWESVKTALQIAGLCHDLGHGPFSHAFEVFVHNYYPAWHHEDMSVALVEYLCDTGPLGPLVDDLGGAVSRKDICNMILGNLPGETQTVEAQTVEAQTPDATANLVQPAQLPWADTSFGPGMGYHAARSSEGVVRTYADSLLNSSSAGAVGQPEAMVSMNESVLSPSLGTPARSPATMSCTNYYKIDDDKFRRGAFSLIHNADTGFDVDRMDYLRRDVTIAPGLPRVNIGRLMNNSTISQEGKIVFDLKCQSDVFAFYRTRFDMFNNVYLHKNCIAIELMLVDVLKVMEPVYKLSDAIFNVEDFLNLSDGVLLEVKNTCIRTRVCCAQSHLFQQRTRCFTISPPP</sequence>
<dbReference type="OMA" id="ANAFEWE"/>
<comment type="caution">
    <text evidence="2">The sequence shown here is derived from an EMBL/GenBank/DDBJ whole genome shotgun (WGS) entry which is preliminary data.</text>
</comment>
<dbReference type="InterPro" id="IPR050135">
    <property type="entry name" value="dGTPase-like"/>
</dbReference>
<name>A0A023AYU3_GRENI</name>
<dbReference type="GeneID" id="22915698"/>
<dbReference type="EMBL" id="AFNH02001226">
    <property type="protein sequence ID" value="EZG43628.1"/>
    <property type="molecule type" value="Genomic_DNA"/>
</dbReference>
<dbReference type="OrthoDB" id="9991235at2759"/>
<evidence type="ECO:0000313" key="2">
    <source>
        <dbReference type="EMBL" id="EZG43628.1"/>
    </source>
</evidence>
<dbReference type="Pfam" id="PF01966">
    <property type="entry name" value="HD"/>
    <property type="match status" value="1"/>
</dbReference>
<gene>
    <name evidence="2" type="ORF">GNI_164510</name>
</gene>
<feature type="non-terminal residue" evidence="2">
    <location>
        <position position="514"/>
    </location>
</feature>
<evidence type="ECO:0000259" key="1">
    <source>
        <dbReference type="SMART" id="SM00471"/>
    </source>
</evidence>
<dbReference type="InterPro" id="IPR006674">
    <property type="entry name" value="HD_domain"/>
</dbReference>
<keyword evidence="3" id="KW-1185">Reference proteome</keyword>
<dbReference type="AlphaFoldDB" id="A0A023AYU3"/>
<accession>A0A023AYU3</accession>
<dbReference type="SUPFAM" id="SSF109604">
    <property type="entry name" value="HD-domain/PDEase-like"/>
    <property type="match status" value="1"/>
</dbReference>
<protein>
    <submittedName>
        <fullName evidence="2">HD domain protein</fullName>
    </submittedName>
</protein>
<dbReference type="GO" id="GO:0008832">
    <property type="term" value="F:dGTPase activity"/>
    <property type="evidence" value="ECO:0007669"/>
    <property type="project" value="TreeGrafter"/>
</dbReference>
<dbReference type="InterPro" id="IPR003607">
    <property type="entry name" value="HD/PDEase_dom"/>
</dbReference>
<dbReference type="Gene3D" id="1.10.3210.10">
    <property type="entry name" value="Hypothetical protein af1432"/>
    <property type="match status" value="1"/>
</dbReference>
<dbReference type="PANTHER" id="PTHR11373">
    <property type="entry name" value="DEOXYNUCLEOSIDE TRIPHOSPHATE TRIPHOSPHOHYDROLASE"/>
    <property type="match status" value="1"/>
</dbReference>
<feature type="domain" description="HD/PDEase" evidence="1">
    <location>
        <begin position="135"/>
        <end position="392"/>
    </location>
</feature>
<dbReference type="GO" id="GO:0005634">
    <property type="term" value="C:nucleus"/>
    <property type="evidence" value="ECO:0007669"/>
    <property type="project" value="TreeGrafter"/>
</dbReference>
<dbReference type="eggNOG" id="KOG2681">
    <property type="taxonomic scope" value="Eukaryota"/>
</dbReference>
<dbReference type="PANTHER" id="PTHR11373:SF4">
    <property type="entry name" value="DEOXYNUCLEOSIDE TRIPHOSPHATE TRIPHOSPHOHYDROLASE SAMHD1"/>
    <property type="match status" value="1"/>
</dbReference>
<dbReference type="Proteomes" id="UP000019763">
    <property type="component" value="Unassembled WGS sequence"/>
</dbReference>
<reference evidence="2" key="1">
    <citation type="submission" date="2013-12" db="EMBL/GenBank/DDBJ databases">
        <authorList>
            <person name="Omoto C.K."/>
            <person name="Sibley D."/>
            <person name="Venepally P."/>
            <person name="Hadjithomas M."/>
            <person name="Karamycheva S."/>
            <person name="Brunk B."/>
            <person name="Roos D."/>
            <person name="Caler E."/>
            <person name="Lorenzi H."/>
        </authorList>
    </citation>
    <scope>NUCLEOTIDE SEQUENCE</scope>
</reference>